<reference evidence="1" key="1">
    <citation type="journal article" date="2023" name="Mol. Phylogenet. Evol.">
        <title>Genome-scale phylogeny and comparative genomics of the fungal order Sordariales.</title>
        <authorList>
            <person name="Hensen N."/>
            <person name="Bonometti L."/>
            <person name="Westerberg I."/>
            <person name="Brannstrom I.O."/>
            <person name="Guillou S."/>
            <person name="Cros-Aarteil S."/>
            <person name="Calhoun S."/>
            <person name="Haridas S."/>
            <person name="Kuo A."/>
            <person name="Mondo S."/>
            <person name="Pangilinan J."/>
            <person name="Riley R."/>
            <person name="LaButti K."/>
            <person name="Andreopoulos B."/>
            <person name="Lipzen A."/>
            <person name="Chen C."/>
            <person name="Yan M."/>
            <person name="Daum C."/>
            <person name="Ng V."/>
            <person name="Clum A."/>
            <person name="Steindorff A."/>
            <person name="Ohm R.A."/>
            <person name="Martin F."/>
            <person name="Silar P."/>
            <person name="Natvig D.O."/>
            <person name="Lalanne C."/>
            <person name="Gautier V."/>
            <person name="Ament-Velasquez S.L."/>
            <person name="Kruys A."/>
            <person name="Hutchinson M.I."/>
            <person name="Powell A.J."/>
            <person name="Barry K."/>
            <person name="Miller A.N."/>
            <person name="Grigoriev I.V."/>
            <person name="Debuchy R."/>
            <person name="Gladieux P."/>
            <person name="Hiltunen Thoren M."/>
            <person name="Johannesson H."/>
        </authorList>
    </citation>
    <scope>NUCLEOTIDE SEQUENCE</scope>
    <source>
        <strain evidence="1">CBS 958.72</strain>
    </source>
</reference>
<dbReference type="PANTHER" id="PTHR38797">
    <property type="entry name" value="NUCLEAR PORE COMPLEX PROTEIN NUP85-RELATED"/>
    <property type="match status" value="1"/>
</dbReference>
<keyword evidence="2" id="KW-1185">Reference proteome</keyword>
<sequence length="287" mass="32044">MDISLKAIKDCAFSEYERQIFHVIKATLQSRAKTAAKSTKIAQDIAFFCISQDEGVDVGETLWNVWAVVVEMASRIPAGHAWQDSLVLGLDVLREQDGAVLPADEDDEDEKDGKKPLLWQDLPNLALCVREKWIDPTETTEDLADEFARWRNLNSFVARVTSDEFAPWRNLSVWQLRAALEKTPLTNAAAFDTRVWVATEWAIECAEVLYEQLRPKTEPDAATAKSLRAGPLYGDGKPVLGVERWAFWKARFAELRADAANLGLSAATTARISDALKSMEAVHAPKK</sequence>
<gene>
    <name evidence="1" type="ORF">B0T24DRAFT_717906</name>
</gene>
<dbReference type="AlphaFoldDB" id="A0AAE0NFI2"/>
<dbReference type="Pfam" id="PF12311">
    <property type="entry name" value="DUF3632"/>
    <property type="match status" value="1"/>
</dbReference>
<accession>A0AAE0NFI2</accession>
<comment type="caution">
    <text evidence="1">The sequence shown here is derived from an EMBL/GenBank/DDBJ whole genome shotgun (WGS) entry which is preliminary data.</text>
</comment>
<proteinExistence type="predicted"/>
<evidence type="ECO:0000313" key="1">
    <source>
        <dbReference type="EMBL" id="KAK3380540.1"/>
    </source>
</evidence>
<dbReference type="PANTHER" id="PTHR38797:SF4">
    <property type="entry name" value="NUCLEAR PORE COMPLEX PROTEIN NUP85"/>
    <property type="match status" value="1"/>
</dbReference>
<organism evidence="1 2">
    <name type="scientific">Lasiosphaeria ovina</name>
    <dbReference type="NCBI Taxonomy" id="92902"/>
    <lineage>
        <taxon>Eukaryota</taxon>
        <taxon>Fungi</taxon>
        <taxon>Dikarya</taxon>
        <taxon>Ascomycota</taxon>
        <taxon>Pezizomycotina</taxon>
        <taxon>Sordariomycetes</taxon>
        <taxon>Sordariomycetidae</taxon>
        <taxon>Sordariales</taxon>
        <taxon>Lasiosphaeriaceae</taxon>
        <taxon>Lasiosphaeria</taxon>
    </lineage>
</organism>
<dbReference type="InterPro" id="IPR022085">
    <property type="entry name" value="OpdG"/>
</dbReference>
<reference evidence="1" key="2">
    <citation type="submission" date="2023-06" db="EMBL/GenBank/DDBJ databases">
        <authorList>
            <consortium name="Lawrence Berkeley National Laboratory"/>
            <person name="Haridas S."/>
            <person name="Hensen N."/>
            <person name="Bonometti L."/>
            <person name="Westerberg I."/>
            <person name="Brannstrom I.O."/>
            <person name="Guillou S."/>
            <person name="Cros-Aarteil S."/>
            <person name="Calhoun S."/>
            <person name="Kuo A."/>
            <person name="Mondo S."/>
            <person name="Pangilinan J."/>
            <person name="Riley R."/>
            <person name="Labutti K."/>
            <person name="Andreopoulos B."/>
            <person name="Lipzen A."/>
            <person name="Chen C."/>
            <person name="Yanf M."/>
            <person name="Daum C."/>
            <person name="Ng V."/>
            <person name="Clum A."/>
            <person name="Steindorff A."/>
            <person name="Ohm R."/>
            <person name="Martin F."/>
            <person name="Silar P."/>
            <person name="Natvig D."/>
            <person name="Lalanne C."/>
            <person name="Gautier V."/>
            <person name="Ament-Velasquez S.L."/>
            <person name="Kruys A."/>
            <person name="Hutchinson M.I."/>
            <person name="Powell A.J."/>
            <person name="Barry K."/>
            <person name="Miller A.N."/>
            <person name="Grigoriev I.V."/>
            <person name="Debuchy R."/>
            <person name="Gladieux P."/>
            <person name="Thoren M.H."/>
            <person name="Johannesson H."/>
        </authorList>
    </citation>
    <scope>NUCLEOTIDE SEQUENCE</scope>
    <source>
        <strain evidence="1">CBS 958.72</strain>
    </source>
</reference>
<dbReference type="InterPro" id="IPR053204">
    <property type="entry name" value="Oxopyrrolidines_Biosynth-assoc"/>
</dbReference>
<protein>
    <submittedName>
        <fullName evidence="1">Uncharacterized protein</fullName>
    </submittedName>
</protein>
<dbReference type="Proteomes" id="UP001287356">
    <property type="component" value="Unassembled WGS sequence"/>
</dbReference>
<dbReference type="EMBL" id="JAULSN010000002">
    <property type="protein sequence ID" value="KAK3380540.1"/>
    <property type="molecule type" value="Genomic_DNA"/>
</dbReference>
<evidence type="ECO:0000313" key="2">
    <source>
        <dbReference type="Proteomes" id="UP001287356"/>
    </source>
</evidence>
<name>A0AAE0NFI2_9PEZI</name>